<gene>
    <name evidence="1" type="ORF">BECKLFY1418A_GA0070994_101338</name>
</gene>
<accession>A0A450UE87</accession>
<evidence type="ECO:0000313" key="1">
    <source>
        <dbReference type="EMBL" id="VFJ90858.1"/>
    </source>
</evidence>
<sequence>MVAERGTMNKRFFLCYFGTPCRDRGLFSCYMQVAVVAENEEMALAMCEATYPDILGRDVGEWRVSEVTGMRLV</sequence>
<reference evidence="1" key="1">
    <citation type="submission" date="2019-02" db="EMBL/GenBank/DDBJ databases">
        <authorList>
            <person name="Gruber-Vodicka R. H."/>
            <person name="Seah K. B. B."/>
        </authorList>
    </citation>
    <scope>NUCLEOTIDE SEQUENCE</scope>
    <source>
        <strain evidence="1">BECK_M6</strain>
    </source>
</reference>
<protein>
    <submittedName>
        <fullName evidence="1">Uncharacterized protein</fullName>
    </submittedName>
</protein>
<name>A0A450UE87_9GAMM</name>
<dbReference type="AlphaFoldDB" id="A0A450UE87"/>
<organism evidence="1">
    <name type="scientific">Candidatus Kentrum sp. LFY</name>
    <dbReference type="NCBI Taxonomy" id="2126342"/>
    <lineage>
        <taxon>Bacteria</taxon>
        <taxon>Pseudomonadati</taxon>
        <taxon>Pseudomonadota</taxon>
        <taxon>Gammaproteobacteria</taxon>
        <taxon>Candidatus Kentrum</taxon>
    </lineage>
</organism>
<proteinExistence type="predicted"/>
<dbReference type="EMBL" id="CAADFH010000013">
    <property type="protein sequence ID" value="VFJ90858.1"/>
    <property type="molecule type" value="Genomic_DNA"/>
</dbReference>